<dbReference type="PANTHER" id="PTHR43346">
    <property type="entry name" value="LIGAND BINDING DOMAIN PROTEIN, PUTATIVE (AFU_ORTHOLOGUE AFUA_6G14370)-RELATED"/>
    <property type="match status" value="1"/>
</dbReference>
<reference evidence="3" key="1">
    <citation type="journal article" date="2019" name="Int. J. Syst. Evol. Microbiol.">
        <title>The Global Catalogue of Microorganisms (GCM) 10K type strain sequencing project: providing services to taxonomists for standard genome sequencing and annotation.</title>
        <authorList>
            <consortium name="The Broad Institute Genomics Platform"/>
            <consortium name="The Broad Institute Genome Sequencing Center for Infectious Disease"/>
            <person name="Wu L."/>
            <person name="Ma J."/>
        </authorList>
    </citation>
    <scope>NUCLEOTIDE SEQUENCE [LARGE SCALE GENOMIC DNA]</scope>
    <source>
        <strain evidence="3">KACC 14058</strain>
    </source>
</reference>
<dbReference type="PANTHER" id="PTHR43346:SF1">
    <property type="entry name" value="QUERCETIN 2,3-DIOXYGENASE-RELATED"/>
    <property type="match status" value="1"/>
</dbReference>
<dbReference type="Proteomes" id="UP001595880">
    <property type="component" value="Unassembled WGS sequence"/>
</dbReference>
<comment type="caution">
    <text evidence="2">The sequence shown here is derived from an EMBL/GenBank/DDBJ whole genome shotgun (WGS) entry which is preliminary data.</text>
</comment>
<feature type="domain" description="Cupin type-2" evidence="1">
    <location>
        <begin position="72"/>
        <end position="147"/>
    </location>
</feature>
<dbReference type="InterPro" id="IPR011051">
    <property type="entry name" value="RmlC_Cupin_sf"/>
</dbReference>
<accession>A0ABV8W1A3</accession>
<dbReference type="InterPro" id="IPR052538">
    <property type="entry name" value="Flavonoid_dioxygenase-like"/>
</dbReference>
<sequence length="166" mass="18920">MYNYPYSCHPMSPTPPYWNQPFYPTEAYPMMQQMPSYDKGNSPNVVDIQQLTKHNHYFRTVIWTGKHLQVTLMCIGVGDDIGLEIHPHTDQFLRIEDGEGLVQIGEHKDQLTFQQYVCPGSAIMIPAGVWHNLINVGNRPLKLYSIYAPPEHPFGTIHATKAQAPV</sequence>
<evidence type="ECO:0000313" key="3">
    <source>
        <dbReference type="Proteomes" id="UP001595880"/>
    </source>
</evidence>
<dbReference type="InterPro" id="IPR014710">
    <property type="entry name" value="RmlC-like_jellyroll"/>
</dbReference>
<gene>
    <name evidence="2" type="ORF">ACFOZ1_14555</name>
</gene>
<dbReference type="Pfam" id="PF07883">
    <property type="entry name" value="Cupin_2"/>
    <property type="match status" value="1"/>
</dbReference>
<protein>
    <submittedName>
        <fullName evidence="2">Cupin domain-containing protein</fullName>
    </submittedName>
</protein>
<dbReference type="Gene3D" id="2.60.120.10">
    <property type="entry name" value="Jelly Rolls"/>
    <property type="match status" value="1"/>
</dbReference>
<keyword evidence="3" id="KW-1185">Reference proteome</keyword>
<dbReference type="InterPro" id="IPR013096">
    <property type="entry name" value="Cupin_2"/>
</dbReference>
<organism evidence="2 3">
    <name type="scientific">Gracilibacillus marinus</name>
    <dbReference type="NCBI Taxonomy" id="630535"/>
    <lineage>
        <taxon>Bacteria</taxon>
        <taxon>Bacillati</taxon>
        <taxon>Bacillota</taxon>
        <taxon>Bacilli</taxon>
        <taxon>Bacillales</taxon>
        <taxon>Bacillaceae</taxon>
        <taxon>Gracilibacillus</taxon>
    </lineage>
</organism>
<dbReference type="CDD" id="cd02223">
    <property type="entry name" value="cupin_Bh2720-like"/>
    <property type="match status" value="1"/>
</dbReference>
<proteinExistence type="predicted"/>
<dbReference type="EMBL" id="JBHSDV010000005">
    <property type="protein sequence ID" value="MFC4389021.1"/>
    <property type="molecule type" value="Genomic_DNA"/>
</dbReference>
<evidence type="ECO:0000259" key="1">
    <source>
        <dbReference type="Pfam" id="PF07883"/>
    </source>
</evidence>
<dbReference type="SUPFAM" id="SSF51182">
    <property type="entry name" value="RmlC-like cupins"/>
    <property type="match status" value="1"/>
</dbReference>
<dbReference type="RefSeq" id="WP_390200466.1">
    <property type="nucleotide sequence ID" value="NZ_JBHSDV010000005.1"/>
</dbReference>
<evidence type="ECO:0000313" key="2">
    <source>
        <dbReference type="EMBL" id="MFC4389021.1"/>
    </source>
</evidence>
<name>A0ABV8W1A3_9BACI</name>